<organism evidence="1">
    <name type="scientific">Nicotiana tabacum</name>
    <name type="common">Common tobacco</name>
    <dbReference type="NCBI Taxonomy" id="4097"/>
    <lineage>
        <taxon>Eukaryota</taxon>
        <taxon>Viridiplantae</taxon>
        <taxon>Streptophyta</taxon>
        <taxon>Embryophyta</taxon>
        <taxon>Tracheophyta</taxon>
        <taxon>Spermatophyta</taxon>
        <taxon>Magnoliopsida</taxon>
        <taxon>eudicotyledons</taxon>
        <taxon>Gunneridae</taxon>
        <taxon>Pentapetalae</taxon>
        <taxon>asterids</taxon>
        <taxon>lamiids</taxon>
        <taxon>Solanales</taxon>
        <taxon>Solanaceae</taxon>
        <taxon>Nicotianoideae</taxon>
        <taxon>Nicotianeae</taxon>
        <taxon>Nicotiana</taxon>
    </lineage>
</organism>
<evidence type="ECO:0000313" key="1">
    <source>
        <dbReference type="RefSeq" id="XP_016442192.1"/>
    </source>
</evidence>
<gene>
    <name evidence="1" type="primary">LOC107767639</name>
</gene>
<name>A0A1S3XR78_TOBAC</name>
<dbReference type="RefSeq" id="XP_016442192.1">
    <property type="nucleotide sequence ID" value="XM_016586706.1"/>
</dbReference>
<reference evidence="1" key="1">
    <citation type="submission" date="2025-08" db="UniProtKB">
        <authorList>
            <consortium name="RefSeq"/>
        </authorList>
    </citation>
    <scope>IDENTIFICATION</scope>
</reference>
<dbReference type="PaxDb" id="4097-A0A1S3XR78"/>
<dbReference type="OrthoDB" id="10423163at2759"/>
<dbReference type="OMA" id="TDILFDW"/>
<sequence length="213" mass="23708">MVNYCDRSQLAKDASGSYPKAAYTIDKAATDILFDWLKGLKFPDGFVAITLRMKRLWENYQQILQQQTQTQSDIDQSLAFYQAAGGKKKRRIYGLGYQAKYFYGPNLRASSGSDASLSTPPLNAQLSSMANLDELVMRLIPALTDHMVHVLTDHMLHVLADRVRGLISSPSHMPDNLTHHPSVVSPPIPPPTTNINEVHVSFSDDDLHSPVSQ</sequence>
<protein>
    <submittedName>
        <fullName evidence="1">Uncharacterized protein</fullName>
    </submittedName>
</protein>
<dbReference type="AlphaFoldDB" id="A0A1S3XR78"/>
<proteinExistence type="predicted"/>
<dbReference type="KEGG" id="nta:107767639"/>
<accession>A0A1S3XR78</accession>